<dbReference type="EMBL" id="KN834082">
    <property type="protein sequence ID" value="KIK12447.1"/>
    <property type="molecule type" value="Genomic_DNA"/>
</dbReference>
<protein>
    <submittedName>
        <fullName evidence="1">Uncharacterized protein</fullName>
    </submittedName>
</protein>
<reference evidence="1 2" key="1">
    <citation type="submission" date="2014-04" db="EMBL/GenBank/DDBJ databases">
        <authorList>
            <consortium name="DOE Joint Genome Institute"/>
            <person name="Kuo A."/>
            <person name="Kohler A."/>
            <person name="Costa M.D."/>
            <person name="Nagy L.G."/>
            <person name="Floudas D."/>
            <person name="Copeland A."/>
            <person name="Barry K.W."/>
            <person name="Cichocki N."/>
            <person name="Veneault-Fourrey C."/>
            <person name="LaButti K."/>
            <person name="Lindquist E.A."/>
            <person name="Lipzen A."/>
            <person name="Lundell T."/>
            <person name="Morin E."/>
            <person name="Murat C."/>
            <person name="Sun H."/>
            <person name="Tunlid A."/>
            <person name="Henrissat B."/>
            <person name="Grigoriev I.V."/>
            <person name="Hibbett D.S."/>
            <person name="Martin F."/>
            <person name="Nordberg H.P."/>
            <person name="Cantor M.N."/>
            <person name="Hua S.X."/>
        </authorList>
    </citation>
    <scope>NUCLEOTIDE SEQUENCE [LARGE SCALE GENOMIC DNA]</scope>
    <source>
        <strain evidence="1 2">441</strain>
    </source>
</reference>
<evidence type="ECO:0000313" key="1">
    <source>
        <dbReference type="EMBL" id="KIK12447.1"/>
    </source>
</evidence>
<dbReference type="Proteomes" id="UP000054018">
    <property type="component" value="Unassembled WGS sequence"/>
</dbReference>
<evidence type="ECO:0000313" key="2">
    <source>
        <dbReference type="Proteomes" id="UP000054018"/>
    </source>
</evidence>
<name>A0A0C9YQ18_9AGAM</name>
<organism evidence="1 2">
    <name type="scientific">Pisolithus microcarpus 441</name>
    <dbReference type="NCBI Taxonomy" id="765257"/>
    <lineage>
        <taxon>Eukaryota</taxon>
        <taxon>Fungi</taxon>
        <taxon>Dikarya</taxon>
        <taxon>Basidiomycota</taxon>
        <taxon>Agaricomycotina</taxon>
        <taxon>Agaricomycetes</taxon>
        <taxon>Agaricomycetidae</taxon>
        <taxon>Boletales</taxon>
        <taxon>Sclerodermatineae</taxon>
        <taxon>Pisolithaceae</taxon>
        <taxon>Pisolithus</taxon>
    </lineage>
</organism>
<dbReference type="AlphaFoldDB" id="A0A0C9YQ18"/>
<proteinExistence type="predicted"/>
<keyword evidence="2" id="KW-1185">Reference proteome</keyword>
<dbReference type="HOGENOM" id="CLU_1971394_0_0_1"/>
<sequence>MATTGSGIPGVVAGNPLTSPTCKKQSNDIFHLSPFAQLHESTISPIYTHRQLRSSAINSLQHCDNSSSEGDHPGIFEFRGMDDVSKTPNCQVQLDDPFPNIVPILSSAAEAYLLLEAARAERQVWLT</sequence>
<gene>
    <name evidence="1" type="ORF">PISMIDRAFT_25653</name>
</gene>
<accession>A0A0C9YQ18</accession>
<reference evidence="2" key="2">
    <citation type="submission" date="2015-01" db="EMBL/GenBank/DDBJ databases">
        <title>Evolutionary Origins and Diversification of the Mycorrhizal Mutualists.</title>
        <authorList>
            <consortium name="DOE Joint Genome Institute"/>
            <consortium name="Mycorrhizal Genomics Consortium"/>
            <person name="Kohler A."/>
            <person name="Kuo A."/>
            <person name="Nagy L.G."/>
            <person name="Floudas D."/>
            <person name="Copeland A."/>
            <person name="Barry K.W."/>
            <person name="Cichocki N."/>
            <person name="Veneault-Fourrey C."/>
            <person name="LaButti K."/>
            <person name="Lindquist E.A."/>
            <person name="Lipzen A."/>
            <person name="Lundell T."/>
            <person name="Morin E."/>
            <person name="Murat C."/>
            <person name="Riley R."/>
            <person name="Ohm R."/>
            <person name="Sun H."/>
            <person name="Tunlid A."/>
            <person name="Henrissat B."/>
            <person name="Grigoriev I.V."/>
            <person name="Hibbett D.S."/>
            <person name="Martin F."/>
        </authorList>
    </citation>
    <scope>NUCLEOTIDE SEQUENCE [LARGE SCALE GENOMIC DNA]</scope>
    <source>
        <strain evidence="2">441</strain>
    </source>
</reference>